<evidence type="ECO:0000256" key="2">
    <source>
        <dbReference type="SAM" id="MobiDB-lite"/>
    </source>
</evidence>
<evidence type="ECO:0000313" key="4">
    <source>
        <dbReference type="Proteomes" id="UP000765509"/>
    </source>
</evidence>
<keyword evidence="4" id="KW-1185">Reference proteome</keyword>
<accession>A0A9Q3CJ26</accession>
<dbReference type="GO" id="GO:0003676">
    <property type="term" value="F:nucleic acid binding"/>
    <property type="evidence" value="ECO:0007669"/>
    <property type="project" value="InterPro"/>
</dbReference>
<dbReference type="EMBL" id="AVOT02007415">
    <property type="protein sequence ID" value="MBW0483868.1"/>
    <property type="molecule type" value="Genomic_DNA"/>
</dbReference>
<evidence type="ECO:0000256" key="1">
    <source>
        <dbReference type="ARBA" id="ARBA00022664"/>
    </source>
</evidence>
<comment type="caution">
    <text evidence="3">The sequence shown here is derived from an EMBL/GenBank/DDBJ whole genome shotgun (WGS) entry which is preliminary data.</text>
</comment>
<feature type="region of interest" description="Disordered" evidence="2">
    <location>
        <begin position="90"/>
        <end position="116"/>
    </location>
</feature>
<proteinExistence type="predicted"/>
<dbReference type="GO" id="GO:0008270">
    <property type="term" value="F:zinc ion binding"/>
    <property type="evidence" value="ECO:0007669"/>
    <property type="project" value="InterPro"/>
</dbReference>
<organism evidence="3 4">
    <name type="scientific">Austropuccinia psidii MF-1</name>
    <dbReference type="NCBI Taxonomy" id="1389203"/>
    <lineage>
        <taxon>Eukaryota</taxon>
        <taxon>Fungi</taxon>
        <taxon>Dikarya</taxon>
        <taxon>Basidiomycota</taxon>
        <taxon>Pucciniomycotina</taxon>
        <taxon>Pucciniomycetes</taxon>
        <taxon>Pucciniales</taxon>
        <taxon>Sphaerophragmiaceae</taxon>
        <taxon>Austropuccinia</taxon>
    </lineage>
</organism>
<sequence length="350" mass="40027">MSPSPAHSKPPPPQLFLLMNPLPDPPDKNNHMISPQIYEERPGFFNQAISQTKATTLILEKKIGQHDLPNNLTTLLTRLCKKIESLKEKQKETEKMINHHNRNSKNPSPITQEPSPLEQNRFKKISIVIHTKFGATNPFKDKTTRELYNKVNKALMEVNAKQDNNPVQIKAIIKYPSGDVQIFTKTKAEARWLLDNRATWTHLADPVFVMSPTSYPVIVHSCPTFLDFDDEICMKAFLKQNEIAKDKFLCIQWLGHPKEEEKSHGMAVIQLTDKTTAKQLLQGGLIFDGTFMQILPYTPGPHRCFNFPKKGHKVYQCKDNPTCIKCGEATHPRLQGLNLHTIYQEMCMVH</sequence>
<dbReference type="InterPro" id="IPR036875">
    <property type="entry name" value="Znf_CCHC_sf"/>
</dbReference>
<keyword evidence="1" id="KW-0507">mRNA processing</keyword>
<gene>
    <name evidence="3" type="ORF">O181_023583</name>
</gene>
<protein>
    <submittedName>
        <fullName evidence="3">Uncharacterized protein</fullName>
    </submittedName>
</protein>
<dbReference type="AlphaFoldDB" id="A0A9Q3CJ26"/>
<reference evidence="3" key="1">
    <citation type="submission" date="2021-03" db="EMBL/GenBank/DDBJ databases">
        <title>Draft genome sequence of rust myrtle Austropuccinia psidii MF-1, a brazilian biotype.</title>
        <authorList>
            <person name="Quecine M.C."/>
            <person name="Pachon D.M.R."/>
            <person name="Bonatelli M.L."/>
            <person name="Correr F.H."/>
            <person name="Franceschini L.M."/>
            <person name="Leite T.F."/>
            <person name="Margarido G.R.A."/>
            <person name="Almeida C.A."/>
            <person name="Ferrarezi J.A."/>
            <person name="Labate C.A."/>
        </authorList>
    </citation>
    <scope>NUCLEOTIDE SEQUENCE</scope>
    <source>
        <strain evidence="3">MF-1</strain>
    </source>
</reference>
<name>A0A9Q3CJ26_9BASI</name>
<dbReference type="GO" id="GO:0006397">
    <property type="term" value="P:mRNA processing"/>
    <property type="evidence" value="ECO:0007669"/>
    <property type="project" value="UniProtKB-KW"/>
</dbReference>
<evidence type="ECO:0000313" key="3">
    <source>
        <dbReference type="EMBL" id="MBW0483868.1"/>
    </source>
</evidence>
<feature type="compositionally biased region" description="Polar residues" evidence="2">
    <location>
        <begin position="104"/>
        <end position="116"/>
    </location>
</feature>
<dbReference type="OrthoDB" id="4230923at2759"/>
<dbReference type="SUPFAM" id="SSF57756">
    <property type="entry name" value="Retrovirus zinc finger-like domains"/>
    <property type="match status" value="1"/>
</dbReference>
<dbReference type="Proteomes" id="UP000765509">
    <property type="component" value="Unassembled WGS sequence"/>
</dbReference>